<dbReference type="Proteomes" id="UP000244677">
    <property type="component" value="Chromosome"/>
</dbReference>
<sequence>MLMKTNKLSGFTIAELTKQKALLKGLLIGGAIVALLLYTALIYLIIKNGKTSLIAVMPCGILFILPGIMKWNQIEAELKSRRTK</sequence>
<organism evidence="2 3">
    <name type="scientific">Flavobacterium kingsejongi</name>
    <dbReference type="NCBI Taxonomy" id="1678728"/>
    <lineage>
        <taxon>Bacteria</taxon>
        <taxon>Pseudomonadati</taxon>
        <taxon>Bacteroidota</taxon>
        <taxon>Flavobacteriia</taxon>
        <taxon>Flavobacteriales</taxon>
        <taxon>Flavobacteriaceae</taxon>
        <taxon>Flavobacterium</taxon>
    </lineage>
</organism>
<feature type="transmembrane region" description="Helical" evidence="1">
    <location>
        <begin position="52"/>
        <end position="72"/>
    </location>
</feature>
<keyword evidence="3" id="KW-1185">Reference proteome</keyword>
<keyword evidence="1" id="KW-0812">Transmembrane</keyword>
<keyword evidence="1" id="KW-1133">Transmembrane helix</keyword>
<evidence type="ECO:0008006" key="4">
    <source>
        <dbReference type="Google" id="ProtNLM"/>
    </source>
</evidence>
<dbReference type="AlphaFoldDB" id="A0A2S1LKP6"/>
<dbReference type="KEGG" id="fki:FK004_03025"/>
<proteinExistence type="predicted"/>
<gene>
    <name evidence="2" type="ORF">FK004_03025</name>
</gene>
<evidence type="ECO:0000256" key="1">
    <source>
        <dbReference type="SAM" id="Phobius"/>
    </source>
</evidence>
<accession>A0A2S1LKP6</accession>
<protein>
    <recommendedName>
        <fullName evidence="4">Redox-active disulfide protein 2</fullName>
    </recommendedName>
</protein>
<dbReference type="EMBL" id="CP020919">
    <property type="protein sequence ID" value="AWG24269.1"/>
    <property type="molecule type" value="Genomic_DNA"/>
</dbReference>
<evidence type="ECO:0000313" key="2">
    <source>
        <dbReference type="EMBL" id="AWG24269.1"/>
    </source>
</evidence>
<reference evidence="2 3" key="1">
    <citation type="submission" date="2017-04" db="EMBL/GenBank/DDBJ databases">
        <title>Complete genome sequence of Flavobacterium kingsejong AJ004.</title>
        <authorList>
            <person name="Lee P.C."/>
        </authorList>
    </citation>
    <scope>NUCLEOTIDE SEQUENCE [LARGE SCALE GENOMIC DNA]</scope>
    <source>
        <strain evidence="2 3">AJ004</strain>
    </source>
</reference>
<evidence type="ECO:0000313" key="3">
    <source>
        <dbReference type="Proteomes" id="UP000244677"/>
    </source>
</evidence>
<name>A0A2S1LKP6_9FLAO</name>
<keyword evidence="1" id="KW-0472">Membrane</keyword>
<feature type="transmembrane region" description="Helical" evidence="1">
    <location>
        <begin position="21"/>
        <end position="46"/>
    </location>
</feature>